<sequence length="386" mass="41206">MRRSPALNAAIVAVFALAATAGQVRANEAAASVSADIHAASRTVSTLVADRQPQKWLRSFAGIFVAREEIAVGTTLTEQRIAKVEVEVGDRVVAGQVLARLETEMLENFLREAEGRVARSSAAVAQQEETVRQEEKKLDRARQLRHLKAETFLEERVSAVAIALEAVKVARADDAQAQALLAEARRKLERAVIVAPAAGIVSERLARAGALAGTEPLMRLIRDGEIELAAEIPESELPLLAVGQKVKVKLSGRTDAIEGQVRVINPKIDSETRLGTAKITLKTDKPPYAGTFGRAEIVVAERAAIMVDDSALLYGTPDGMPSVFIVEGGKVKRKTVQAGMRQNGKVEILSGLDVGERVVAKAGVSLREGEAVATKDVVPAQTGVQK</sequence>
<reference evidence="1" key="1">
    <citation type="submission" date="2021-03" db="EMBL/GenBank/DDBJ databases">
        <title>Genomic Encyclopedia of Type Strains, Phase IV (KMG-IV): sequencing the most valuable type-strain genomes for metagenomic binning, comparative biology and taxonomic classification.</title>
        <authorList>
            <person name="Goeker M."/>
        </authorList>
    </citation>
    <scope>NUCLEOTIDE SEQUENCE</scope>
    <source>
        <strain evidence="1">DSM 18131</strain>
    </source>
</reference>
<evidence type="ECO:0000313" key="1">
    <source>
        <dbReference type="EMBL" id="MBP1876561.1"/>
    </source>
</evidence>
<protein>
    <submittedName>
        <fullName evidence="1">HlyD family secretion protein</fullName>
    </submittedName>
</protein>
<name>A0ACC5T624_ENSAD</name>
<comment type="caution">
    <text evidence="1">The sequence shown here is derived from an EMBL/GenBank/DDBJ whole genome shotgun (WGS) entry which is preliminary data.</text>
</comment>
<evidence type="ECO:0000313" key="2">
    <source>
        <dbReference type="Proteomes" id="UP000823773"/>
    </source>
</evidence>
<accession>A0ACC5T624</accession>
<dbReference type="Proteomes" id="UP000823773">
    <property type="component" value="Unassembled WGS sequence"/>
</dbReference>
<gene>
    <name evidence="1" type="ORF">J2Z19_006312</name>
</gene>
<organism evidence="1 2">
    <name type="scientific">Ensifer adhaerens</name>
    <name type="common">Sinorhizobium morelense</name>
    <dbReference type="NCBI Taxonomy" id="106592"/>
    <lineage>
        <taxon>Bacteria</taxon>
        <taxon>Pseudomonadati</taxon>
        <taxon>Pseudomonadota</taxon>
        <taxon>Alphaproteobacteria</taxon>
        <taxon>Hyphomicrobiales</taxon>
        <taxon>Rhizobiaceae</taxon>
        <taxon>Sinorhizobium/Ensifer group</taxon>
        <taxon>Ensifer</taxon>
    </lineage>
</organism>
<dbReference type="EMBL" id="JAGGJR010000019">
    <property type="protein sequence ID" value="MBP1876561.1"/>
    <property type="molecule type" value="Genomic_DNA"/>
</dbReference>
<keyword evidence="2" id="KW-1185">Reference proteome</keyword>
<proteinExistence type="predicted"/>